<proteinExistence type="predicted"/>
<feature type="non-terminal residue" evidence="1">
    <location>
        <position position="161"/>
    </location>
</feature>
<evidence type="ECO:0000313" key="1">
    <source>
        <dbReference type="EMBL" id="MEN3749652.1"/>
    </source>
</evidence>
<comment type="caution">
    <text evidence="1">The sequence shown here is derived from an EMBL/GenBank/DDBJ whole genome shotgun (WGS) entry which is preliminary data.</text>
</comment>
<dbReference type="EMBL" id="JBDIZK010000015">
    <property type="protein sequence ID" value="MEN3749652.1"/>
    <property type="molecule type" value="Genomic_DNA"/>
</dbReference>
<keyword evidence="2" id="KW-1185">Reference proteome</keyword>
<reference evidence="1 2" key="1">
    <citation type="submission" date="2024-05" db="EMBL/GenBank/DDBJ databases">
        <title>Sphingomonas sp. HF-S3 16S ribosomal RNA gene Genome sequencing and assembly.</title>
        <authorList>
            <person name="Lee H."/>
        </authorList>
    </citation>
    <scope>NUCLEOTIDE SEQUENCE [LARGE SCALE GENOMIC DNA]</scope>
    <source>
        <strain evidence="1 2">HF-S3</strain>
    </source>
</reference>
<accession>A0ABV0BH11</accession>
<evidence type="ECO:0000313" key="2">
    <source>
        <dbReference type="Proteomes" id="UP001427805"/>
    </source>
</evidence>
<sequence length="161" mass="18147">MKLSISLVDGFPYSTRVHEFPVNIEISTEQPIEIWSRVVVSGAHLEKEDDQEFFLGFSMLVSPARRELAPLLPSAPMHMQVDVFEHDSDFTEYLPGKYRCKIQVLVGKKSDEGITMITLTGPVRIFVCGRAVEHYAAMALMKRSPKMTANWAFAMDHSRGG</sequence>
<organism evidence="1 2">
    <name type="scientific">Sphingomonas rustica</name>
    <dbReference type="NCBI Taxonomy" id="3103142"/>
    <lineage>
        <taxon>Bacteria</taxon>
        <taxon>Pseudomonadati</taxon>
        <taxon>Pseudomonadota</taxon>
        <taxon>Alphaproteobacteria</taxon>
        <taxon>Sphingomonadales</taxon>
        <taxon>Sphingomonadaceae</taxon>
        <taxon>Sphingomonas</taxon>
    </lineage>
</organism>
<dbReference type="RefSeq" id="WP_346248697.1">
    <property type="nucleotide sequence ID" value="NZ_JBDIZK010000015.1"/>
</dbReference>
<protein>
    <submittedName>
        <fullName evidence="1">Uncharacterized protein</fullName>
    </submittedName>
</protein>
<name>A0ABV0BH11_9SPHN</name>
<dbReference type="Proteomes" id="UP001427805">
    <property type="component" value="Unassembled WGS sequence"/>
</dbReference>
<gene>
    <name evidence="1" type="ORF">TPR58_20935</name>
</gene>